<name>A0ABV8PTZ6_9BACT</name>
<evidence type="ECO:0000313" key="2">
    <source>
        <dbReference type="Proteomes" id="UP001595906"/>
    </source>
</evidence>
<accession>A0ABV8PTZ6</accession>
<proteinExistence type="predicted"/>
<dbReference type="EMBL" id="JBHSDC010000002">
    <property type="protein sequence ID" value="MFC4230618.1"/>
    <property type="molecule type" value="Genomic_DNA"/>
</dbReference>
<organism evidence="1 2">
    <name type="scientific">Parasediminibacterium paludis</name>
    <dbReference type="NCBI Taxonomy" id="908966"/>
    <lineage>
        <taxon>Bacteria</taxon>
        <taxon>Pseudomonadati</taxon>
        <taxon>Bacteroidota</taxon>
        <taxon>Chitinophagia</taxon>
        <taxon>Chitinophagales</taxon>
        <taxon>Chitinophagaceae</taxon>
        <taxon>Parasediminibacterium</taxon>
    </lineage>
</organism>
<gene>
    <name evidence="1" type="ORF">ACFOW1_01860</name>
</gene>
<protein>
    <recommendedName>
        <fullName evidence="3">Lipoprotein</fullName>
    </recommendedName>
</protein>
<dbReference type="Proteomes" id="UP001595906">
    <property type="component" value="Unassembled WGS sequence"/>
</dbReference>
<dbReference type="RefSeq" id="WP_379011901.1">
    <property type="nucleotide sequence ID" value="NZ_JBHSDC010000002.1"/>
</dbReference>
<keyword evidence="2" id="KW-1185">Reference proteome</keyword>
<evidence type="ECO:0000313" key="1">
    <source>
        <dbReference type="EMBL" id="MFC4230618.1"/>
    </source>
</evidence>
<evidence type="ECO:0008006" key="3">
    <source>
        <dbReference type="Google" id="ProtNLM"/>
    </source>
</evidence>
<comment type="caution">
    <text evidence="1">The sequence shown here is derived from an EMBL/GenBank/DDBJ whole genome shotgun (WGS) entry which is preliminary data.</text>
</comment>
<reference evidence="2" key="1">
    <citation type="journal article" date="2019" name="Int. J. Syst. Evol. Microbiol.">
        <title>The Global Catalogue of Microorganisms (GCM) 10K type strain sequencing project: providing services to taxonomists for standard genome sequencing and annotation.</title>
        <authorList>
            <consortium name="The Broad Institute Genomics Platform"/>
            <consortium name="The Broad Institute Genome Sequencing Center for Infectious Disease"/>
            <person name="Wu L."/>
            <person name="Ma J."/>
        </authorList>
    </citation>
    <scope>NUCLEOTIDE SEQUENCE [LARGE SCALE GENOMIC DNA]</scope>
    <source>
        <strain evidence="2">CECT 8010</strain>
    </source>
</reference>
<sequence length="207" mass="24754">MSLIIFLFLFASCDGNSRKNTPNEFLNRTVVAKDNYSKDSSEIIRQLRNILKKHEGFFYSKQYFEGTVLIIDTFLYSPNLNKLAVFVITKNPTSRQLFSTSEYAWYYDATCYLGIRQNDTICMSWIGPSFSNFSDRDELSETLRNEYFTKYAKIKNVEGDYRYRYNIGDVRFWDCPIWAEVEEKKRKRIEFEEEKKKHPENIYEPKQ</sequence>